<feature type="compositionally biased region" description="Basic and acidic residues" evidence="1">
    <location>
        <begin position="206"/>
        <end position="217"/>
    </location>
</feature>
<dbReference type="InParanoid" id="A0A316VP44"/>
<feature type="compositionally biased region" description="Low complexity" evidence="1">
    <location>
        <begin position="279"/>
        <end position="291"/>
    </location>
</feature>
<accession>A0A316VP44</accession>
<proteinExistence type="predicted"/>
<dbReference type="OrthoDB" id="10666893at2759"/>
<dbReference type="EMBL" id="KZ819497">
    <property type="protein sequence ID" value="PWN39084.1"/>
    <property type="molecule type" value="Genomic_DNA"/>
</dbReference>
<sequence>MDLFQPAAPEARTPALKLSAWLNAFTITYVEHFIATKRYAAERCLRQAYEDRVTHLQQRTNRPGLAQRFDAAMAGCFQVFVGHVTCGSLAGRHPNSAYFWWVNLGRAARIHLYKSDIDLEAAPGGCFLFWSGEPWSKCQHWDAEEDDNGPVMSVVGYMRVGGLGKAGGLTDMHKQCFVEMESCARRIMDAGKRAFGKAPAFMRDVNKTKKARQAEQREQDEEEAKEAGAGAGAEAAGEGSMRKRMKKRSEQKGSCGRGAPFRPIPDVPLAQASTQEVTSPASSAPAGAGPSTQNITSPIDFPACGRPALRGSIAALSSLSPPPPLPPPPVASSSSLPLPPPLDTPLNTRMASSDDHVNEDGMRVCSLSEHGGPQEATSEGWAPRPPRSMGRSEEPTCITGLTMLGQSFVTF</sequence>
<dbReference type="Proteomes" id="UP000245783">
    <property type="component" value="Unassembled WGS sequence"/>
</dbReference>
<dbReference type="AlphaFoldDB" id="A0A316VP44"/>
<gene>
    <name evidence="2" type="ORF">IE81DRAFT_350489</name>
</gene>
<keyword evidence="3" id="KW-1185">Reference proteome</keyword>
<evidence type="ECO:0000313" key="2">
    <source>
        <dbReference type="EMBL" id="PWN39084.1"/>
    </source>
</evidence>
<feature type="region of interest" description="Disordered" evidence="1">
    <location>
        <begin position="315"/>
        <end position="344"/>
    </location>
</feature>
<dbReference type="GeneID" id="37038417"/>
<feature type="compositionally biased region" description="Pro residues" evidence="1">
    <location>
        <begin position="320"/>
        <end position="330"/>
    </location>
</feature>
<feature type="region of interest" description="Disordered" evidence="1">
    <location>
        <begin position="206"/>
        <end position="303"/>
    </location>
</feature>
<protein>
    <submittedName>
        <fullName evidence="2">Uncharacterized protein</fullName>
    </submittedName>
</protein>
<name>A0A316VP44_9BASI</name>
<dbReference type="RefSeq" id="XP_025366244.1">
    <property type="nucleotide sequence ID" value="XM_025516547.1"/>
</dbReference>
<evidence type="ECO:0000313" key="3">
    <source>
        <dbReference type="Proteomes" id="UP000245783"/>
    </source>
</evidence>
<organism evidence="2 3">
    <name type="scientific">Ceraceosorus guamensis</name>
    <dbReference type="NCBI Taxonomy" id="1522189"/>
    <lineage>
        <taxon>Eukaryota</taxon>
        <taxon>Fungi</taxon>
        <taxon>Dikarya</taxon>
        <taxon>Basidiomycota</taxon>
        <taxon>Ustilaginomycotina</taxon>
        <taxon>Exobasidiomycetes</taxon>
        <taxon>Ceraceosorales</taxon>
        <taxon>Ceraceosoraceae</taxon>
        <taxon>Ceraceosorus</taxon>
    </lineage>
</organism>
<reference evidence="2 3" key="1">
    <citation type="journal article" date="2018" name="Mol. Biol. Evol.">
        <title>Broad Genomic Sampling Reveals a Smut Pathogenic Ancestry of the Fungal Clade Ustilaginomycotina.</title>
        <authorList>
            <person name="Kijpornyongpan T."/>
            <person name="Mondo S.J."/>
            <person name="Barry K."/>
            <person name="Sandor L."/>
            <person name="Lee J."/>
            <person name="Lipzen A."/>
            <person name="Pangilinan J."/>
            <person name="LaButti K."/>
            <person name="Hainaut M."/>
            <person name="Henrissat B."/>
            <person name="Grigoriev I.V."/>
            <person name="Spatafora J.W."/>
            <person name="Aime M.C."/>
        </authorList>
    </citation>
    <scope>NUCLEOTIDE SEQUENCE [LARGE SCALE GENOMIC DNA]</scope>
    <source>
        <strain evidence="2 3">MCA 4658</strain>
    </source>
</reference>
<evidence type="ECO:0000256" key="1">
    <source>
        <dbReference type="SAM" id="MobiDB-lite"/>
    </source>
</evidence>
<feature type="region of interest" description="Disordered" evidence="1">
    <location>
        <begin position="367"/>
        <end position="396"/>
    </location>
</feature>